<feature type="non-terminal residue" evidence="1">
    <location>
        <position position="160"/>
    </location>
</feature>
<dbReference type="EMBL" id="AHKH01000075">
    <property type="protein sequence ID" value="EHQ60307.1"/>
    <property type="molecule type" value="Genomic_DNA"/>
</dbReference>
<reference evidence="1 2" key="1">
    <citation type="journal article" date="2012" name="J. Bacteriol.">
        <title>Genome Sequence of the Pattern-Forming Social Bacterium Paenibacillus dendritiformis C454 Chiral Morphotype.</title>
        <authorList>
            <person name="Sirota-Madi A."/>
            <person name="Olender T."/>
            <person name="Helman Y."/>
            <person name="Brainis I."/>
            <person name="Finkelshtein A."/>
            <person name="Roth D."/>
            <person name="Hagai E."/>
            <person name="Leshkowitz D."/>
            <person name="Brodsky L."/>
            <person name="Galatenko V."/>
            <person name="Nikolaev V."/>
            <person name="Gutnick D.L."/>
            <person name="Lancet D."/>
            <person name="Ben-Jacob E."/>
        </authorList>
    </citation>
    <scope>NUCLEOTIDE SEQUENCE [LARGE SCALE GENOMIC DNA]</scope>
    <source>
        <strain evidence="1 2">C454</strain>
    </source>
</reference>
<evidence type="ECO:0000313" key="1">
    <source>
        <dbReference type="EMBL" id="EHQ60307.1"/>
    </source>
</evidence>
<keyword evidence="2" id="KW-1185">Reference proteome</keyword>
<organism evidence="1 2">
    <name type="scientific">Paenibacillus dendritiformis C454</name>
    <dbReference type="NCBI Taxonomy" id="1131935"/>
    <lineage>
        <taxon>Bacteria</taxon>
        <taxon>Bacillati</taxon>
        <taxon>Bacillota</taxon>
        <taxon>Bacilli</taxon>
        <taxon>Bacillales</taxon>
        <taxon>Paenibacillaceae</taxon>
        <taxon>Paenibacillus</taxon>
    </lineage>
</organism>
<comment type="caution">
    <text evidence="1">The sequence shown here is derived from an EMBL/GenBank/DDBJ whole genome shotgun (WGS) entry which is preliminary data.</text>
</comment>
<name>H3SKS7_9BACL</name>
<sequence>MDNIIIEPGRSIGTIKLGMTKGQVDECIQQYIQQYNDEADRHFESYILPEYDKNERLRAIQVVCVLKEFATIVCYGIHVFNTKAEKLIEIIDKMTPYLRTSEPDLGSIFDFTEVGLSFYRSNVFTEKEMEEDWFKVKSPEEQEDDLKYLYFETVMVCGLE</sequence>
<evidence type="ECO:0000313" key="2">
    <source>
        <dbReference type="Proteomes" id="UP000003900"/>
    </source>
</evidence>
<dbReference type="OrthoDB" id="2974658at2"/>
<protein>
    <submittedName>
        <fullName evidence="1">Uncharacterized protein</fullName>
    </submittedName>
</protein>
<dbReference type="RefSeq" id="WP_006678651.1">
    <property type="nucleotide sequence ID" value="NZ_AHKH01000075.1"/>
</dbReference>
<accession>H3SKS7</accession>
<dbReference type="Proteomes" id="UP000003900">
    <property type="component" value="Unassembled WGS sequence"/>
</dbReference>
<proteinExistence type="predicted"/>
<dbReference type="AlphaFoldDB" id="H3SKS7"/>
<gene>
    <name evidence="1" type="ORF">PDENDC454_20807</name>
</gene>